<dbReference type="AlphaFoldDB" id="A0AAQ4FGX9"/>
<dbReference type="InterPro" id="IPR052192">
    <property type="entry name" value="Insect_Ionotropic_Sensory_Rcpt"/>
</dbReference>
<dbReference type="GO" id="GO:0043226">
    <property type="term" value="C:organelle"/>
    <property type="evidence" value="ECO:0007669"/>
    <property type="project" value="UniProtKB-ARBA"/>
</dbReference>
<dbReference type="GO" id="GO:0050906">
    <property type="term" value="P:detection of stimulus involved in sensory perception"/>
    <property type="evidence" value="ECO:0007669"/>
    <property type="project" value="UniProtKB-ARBA"/>
</dbReference>
<dbReference type="InterPro" id="IPR019594">
    <property type="entry name" value="Glu/Gly-bd"/>
</dbReference>
<dbReference type="Proteomes" id="UP001321473">
    <property type="component" value="Unassembled WGS sequence"/>
</dbReference>
<keyword evidence="8" id="KW-0406">Ion transport</keyword>
<evidence type="ECO:0000256" key="4">
    <source>
        <dbReference type="ARBA" id="ARBA00022475"/>
    </source>
</evidence>
<proteinExistence type="inferred from homology"/>
<keyword evidence="11" id="KW-0325">Glycoprotein</keyword>
<keyword evidence="7" id="KW-0175">Coiled coil</keyword>
<dbReference type="Gene3D" id="1.10.287.70">
    <property type="match status" value="1"/>
</dbReference>
<accession>A0AAQ4FGX9</accession>
<dbReference type="PANTHER" id="PTHR42643:SF38">
    <property type="entry name" value="IONOTROPIC RECEPTOR 100A"/>
    <property type="match status" value="1"/>
</dbReference>
<dbReference type="EMBL" id="JARKHS020003103">
    <property type="protein sequence ID" value="KAK8786035.1"/>
    <property type="molecule type" value="Genomic_DNA"/>
</dbReference>
<keyword evidence="4" id="KW-1003">Cell membrane</keyword>
<evidence type="ECO:0000256" key="10">
    <source>
        <dbReference type="ARBA" id="ARBA00023170"/>
    </source>
</evidence>
<dbReference type="InterPro" id="IPR001320">
    <property type="entry name" value="Iontro_rcpt_C"/>
</dbReference>
<evidence type="ECO:0000256" key="12">
    <source>
        <dbReference type="ARBA" id="ARBA00023286"/>
    </source>
</evidence>
<feature type="domain" description="Ionotropic glutamate receptor L-glutamate and glycine-binding" evidence="15">
    <location>
        <begin position="37"/>
        <end position="99"/>
    </location>
</feature>
<keyword evidence="9 14" id="KW-0472">Membrane</keyword>
<keyword evidence="17" id="KW-1185">Reference proteome</keyword>
<gene>
    <name evidence="16" type="ORF">V5799_007601</name>
</gene>
<evidence type="ECO:0000256" key="2">
    <source>
        <dbReference type="ARBA" id="ARBA00008685"/>
    </source>
</evidence>
<evidence type="ECO:0000256" key="9">
    <source>
        <dbReference type="ARBA" id="ARBA00023136"/>
    </source>
</evidence>
<keyword evidence="12" id="KW-1071">Ligand-gated ion channel</keyword>
<dbReference type="Gene3D" id="3.40.190.10">
    <property type="entry name" value="Periplasmic binding protein-like II"/>
    <property type="match status" value="1"/>
</dbReference>
<dbReference type="GO" id="GO:0005886">
    <property type="term" value="C:plasma membrane"/>
    <property type="evidence" value="ECO:0007669"/>
    <property type="project" value="UniProtKB-SubCell"/>
</dbReference>
<dbReference type="SMART" id="SM00918">
    <property type="entry name" value="Lig_chan-Glu_bd"/>
    <property type="match status" value="1"/>
</dbReference>
<comment type="similarity">
    <text evidence="2">Belongs to the glutamate-gated ion channel (TC 1.A.10.1) family.</text>
</comment>
<keyword evidence="6 14" id="KW-1133">Transmembrane helix</keyword>
<evidence type="ECO:0000256" key="3">
    <source>
        <dbReference type="ARBA" id="ARBA00022448"/>
    </source>
</evidence>
<dbReference type="Pfam" id="PF00060">
    <property type="entry name" value="Lig_chan"/>
    <property type="match status" value="1"/>
</dbReference>
<evidence type="ECO:0000256" key="1">
    <source>
        <dbReference type="ARBA" id="ARBA00004651"/>
    </source>
</evidence>
<evidence type="ECO:0000256" key="14">
    <source>
        <dbReference type="SAM" id="Phobius"/>
    </source>
</evidence>
<reference evidence="16 17" key="1">
    <citation type="journal article" date="2023" name="Arcadia Sci">
        <title>De novo assembly of a long-read Amblyomma americanum tick genome.</title>
        <authorList>
            <person name="Chou S."/>
            <person name="Poskanzer K.E."/>
            <person name="Rollins M."/>
            <person name="Thuy-Boun P.S."/>
        </authorList>
    </citation>
    <scope>NUCLEOTIDE SEQUENCE [LARGE SCALE GENOMIC DNA]</scope>
    <source>
        <strain evidence="16">F_SG_1</strain>
        <tissue evidence="16">Salivary glands</tissue>
    </source>
</reference>
<sequence>MKFQEPLVPFRSLKCCRALNVGLGPPEDVPEDHVNTPYVVLGTRGPDDQYKFQEGVELKLLKAISHKLNFTYSLNVDRYAEYGALKNGTWTGLIGDVLYRDSHMALSEISFTHQRTEVISYLYPVLYDVLAYITKAPRVIPFALAIVRPLSETMWACLVLALVGSSAFLYCLRWSPVDRGRSHRPDFWFLLSTLSRQNPWEEEHTSAGYRVFLGPWWLFVLVLTTLYSARLVAIMSVAVYEPWLSDLAHLEEALARRELLLSTHRKTIFIEYIKRTCENNDNFWDTLPRHLFMVLPYEAVDVVARVTKAEANDYDHIKVTAEKVSPIG</sequence>
<keyword evidence="3" id="KW-0813">Transport</keyword>
<evidence type="ECO:0000313" key="17">
    <source>
        <dbReference type="Proteomes" id="UP001321473"/>
    </source>
</evidence>
<name>A0AAQ4FGX9_AMBAM</name>
<keyword evidence="13" id="KW-0407">Ion channel</keyword>
<dbReference type="Pfam" id="PF10613">
    <property type="entry name" value="Lig_chan-Glu_bd"/>
    <property type="match status" value="1"/>
</dbReference>
<keyword evidence="5 14" id="KW-0812">Transmembrane</keyword>
<evidence type="ECO:0000313" key="16">
    <source>
        <dbReference type="EMBL" id="KAK8786035.1"/>
    </source>
</evidence>
<evidence type="ECO:0000256" key="7">
    <source>
        <dbReference type="ARBA" id="ARBA00023054"/>
    </source>
</evidence>
<evidence type="ECO:0000256" key="6">
    <source>
        <dbReference type="ARBA" id="ARBA00022989"/>
    </source>
</evidence>
<protein>
    <recommendedName>
        <fullName evidence="15">Ionotropic glutamate receptor L-glutamate and glycine-binding domain-containing protein</fullName>
    </recommendedName>
</protein>
<feature type="transmembrane region" description="Helical" evidence="14">
    <location>
        <begin position="153"/>
        <end position="172"/>
    </location>
</feature>
<feature type="transmembrane region" description="Helical" evidence="14">
    <location>
        <begin position="216"/>
        <end position="240"/>
    </location>
</feature>
<dbReference type="GO" id="GO:0015276">
    <property type="term" value="F:ligand-gated monoatomic ion channel activity"/>
    <property type="evidence" value="ECO:0007669"/>
    <property type="project" value="InterPro"/>
</dbReference>
<dbReference type="FunFam" id="3.40.190.10:FF:000078">
    <property type="entry name" value="glutamate receptor ionotropic, NMDA 3B"/>
    <property type="match status" value="1"/>
</dbReference>
<comment type="subcellular location">
    <subcellularLocation>
        <location evidence="1">Cell membrane</location>
        <topology evidence="1">Multi-pass membrane protein</topology>
    </subcellularLocation>
</comment>
<evidence type="ECO:0000259" key="15">
    <source>
        <dbReference type="SMART" id="SM00918"/>
    </source>
</evidence>
<evidence type="ECO:0000256" key="8">
    <source>
        <dbReference type="ARBA" id="ARBA00023065"/>
    </source>
</evidence>
<dbReference type="PANTHER" id="PTHR42643">
    <property type="entry name" value="IONOTROPIC RECEPTOR 20A-RELATED"/>
    <property type="match status" value="1"/>
</dbReference>
<dbReference type="SUPFAM" id="SSF53850">
    <property type="entry name" value="Periplasmic binding protein-like II"/>
    <property type="match status" value="1"/>
</dbReference>
<keyword evidence="10" id="KW-0675">Receptor</keyword>
<evidence type="ECO:0000256" key="11">
    <source>
        <dbReference type="ARBA" id="ARBA00023180"/>
    </source>
</evidence>
<comment type="caution">
    <text evidence="16">The sequence shown here is derived from an EMBL/GenBank/DDBJ whole genome shotgun (WGS) entry which is preliminary data.</text>
</comment>
<evidence type="ECO:0000256" key="13">
    <source>
        <dbReference type="ARBA" id="ARBA00023303"/>
    </source>
</evidence>
<organism evidence="16 17">
    <name type="scientific">Amblyomma americanum</name>
    <name type="common">Lone star tick</name>
    <dbReference type="NCBI Taxonomy" id="6943"/>
    <lineage>
        <taxon>Eukaryota</taxon>
        <taxon>Metazoa</taxon>
        <taxon>Ecdysozoa</taxon>
        <taxon>Arthropoda</taxon>
        <taxon>Chelicerata</taxon>
        <taxon>Arachnida</taxon>
        <taxon>Acari</taxon>
        <taxon>Parasitiformes</taxon>
        <taxon>Ixodida</taxon>
        <taxon>Ixodoidea</taxon>
        <taxon>Ixodidae</taxon>
        <taxon>Amblyomminae</taxon>
        <taxon>Amblyomma</taxon>
    </lineage>
</organism>
<evidence type="ECO:0000256" key="5">
    <source>
        <dbReference type="ARBA" id="ARBA00022692"/>
    </source>
</evidence>